<keyword evidence="3" id="KW-1185">Reference proteome</keyword>
<proteinExistence type="predicted"/>
<accession>A0ABT8FZW8</accession>
<dbReference type="Gene3D" id="3.60.15.10">
    <property type="entry name" value="Ribonuclease Z/Hydroxyacylglutathione hydrolase-like"/>
    <property type="match status" value="1"/>
</dbReference>
<dbReference type="InterPro" id="IPR001279">
    <property type="entry name" value="Metallo-B-lactamas"/>
</dbReference>
<feature type="domain" description="Metallo-beta-lactamase" evidence="1">
    <location>
        <begin position="7"/>
        <end position="176"/>
    </location>
</feature>
<reference evidence="2" key="1">
    <citation type="submission" date="2023-06" db="EMBL/GenBank/DDBJ databases">
        <title>SYSU T00b26.</title>
        <authorList>
            <person name="Gao L."/>
            <person name="Fang B.-Z."/>
            <person name="Li W.-J."/>
        </authorList>
    </citation>
    <scope>NUCLEOTIDE SEQUENCE</scope>
    <source>
        <strain evidence="2">SYSU T00b26</strain>
    </source>
</reference>
<sequence>MRLTKHVHACVSIEEKGRTLLIDPGVFDPRTPELLEEADAVLISHSHVDHMNRPALEAELAKRPSLPVYGLEPVVGPLAEIGSHVSFVKPGETFTAAGFDITTFGGTHAEIYPHVPLDPSVGFLVDNRVYHPGDSYALPDLAITALLVPVSGPWTRFADAVAFVNAIAPRRAIVIHDAAFSEIGLGMVRAHLGEGGHTKVPVELLEVGETTDI</sequence>
<dbReference type="InterPro" id="IPR036866">
    <property type="entry name" value="RibonucZ/Hydroxyglut_hydro"/>
</dbReference>
<dbReference type="Proteomes" id="UP001172738">
    <property type="component" value="Unassembled WGS sequence"/>
</dbReference>
<protein>
    <submittedName>
        <fullName evidence="2">MBL fold metallo-hydrolase</fullName>
    </submittedName>
</protein>
<evidence type="ECO:0000313" key="2">
    <source>
        <dbReference type="EMBL" id="MDN4472439.1"/>
    </source>
</evidence>
<dbReference type="SUPFAM" id="SSF56281">
    <property type="entry name" value="Metallo-hydrolase/oxidoreductase"/>
    <property type="match status" value="1"/>
</dbReference>
<dbReference type="SMART" id="SM00849">
    <property type="entry name" value="Lactamase_B"/>
    <property type="match status" value="1"/>
</dbReference>
<dbReference type="EMBL" id="JAUHPV010000003">
    <property type="protein sequence ID" value="MDN4472439.1"/>
    <property type="molecule type" value="Genomic_DNA"/>
</dbReference>
<organism evidence="2 3">
    <name type="scientific">Demequina zhanjiangensis</name>
    <dbReference type="NCBI Taxonomy" id="3051659"/>
    <lineage>
        <taxon>Bacteria</taxon>
        <taxon>Bacillati</taxon>
        <taxon>Actinomycetota</taxon>
        <taxon>Actinomycetes</taxon>
        <taxon>Micrococcales</taxon>
        <taxon>Demequinaceae</taxon>
        <taxon>Demequina</taxon>
    </lineage>
</organism>
<evidence type="ECO:0000259" key="1">
    <source>
        <dbReference type="SMART" id="SM00849"/>
    </source>
</evidence>
<gene>
    <name evidence="2" type="ORF">QQX04_05470</name>
</gene>
<name>A0ABT8FZW8_9MICO</name>
<dbReference type="InterPro" id="IPR050114">
    <property type="entry name" value="UPF0173_UPF0282_UlaG_hydrolase"/>
</dbReference>
<dbReference type="PANTHER" id="PTHR43546:SF3">
    <property type="entry name" value="UPF0173 METAL-DEPENDENT HYDROLASE MJ1163"/>
    <property type="match status" value="1"/>
</dbReference>
<dbReference type="Pfam" id="PF13483">
    <property type="entry name" value="Lactamase_B_3"/>
    <property type="match status" value="1"/>
</dbReference>
<dbReference type="PANTHER" id="PTHR43546">
    <property type="entry name" value="UPF0173 METAL-DEPENDENT HYDROLASE MJ1163-RELATED"/>
    <property type="match status" value="1"/>
</dbReference>
<comment type="caution">
    <text evidence="2">The sequence shown here is derived from an EMBL/GenBank/DDBJ whole genome shotgun (WGS) entry which is preliminary data.</text>
</comment>
<evidence type="ECO:0000313" key="3">
    <source>
        <dbReference type="Proteomes" id="UP001172738"/>
    </source>
</evidence>
<dbReference type="RefSeq" id="WP_301127014.1">
    <property type="nucleotide sequence ID" value="NZ_JAUHPV010000003.1"/>
</dbReference>